<comment type="caution">
    <text evidence="2">The sequence shown here is derived from an EMBL/GenBank/DDBJ whole genome shotgun (WGS) entry which is preliminary data.</text>
</comment>
<feature type="region of interest" description="Disordered" evidence="1">
    <location>
        <begin position="1"/>
        <end position="70"/>
    </location>
</feature>
<dbReference type="Proteomes" id="UP000265520">
    <property type="component" value="Unassembled WGS sequence"/>
</dbReference>
<organism evidence="2 3">
    <name type="scientific">Trifolium medium</name>
    <dbReference type="NCBI Taxonomy" id="97028"/>
    <lineage>
        <taxon>Eukaryota</taxon>
        <taxon>Viridiplantae</taxon>
        <taxon>Streptophyta</taxon>
        <taxon>Embryophyta</taxon>
        <taxon>Tracheophyta</taxon>
        <taxon>Spermatophyta</taxon>
        <taxon>Magnoliopsida</taxon>
        <taxon>eudicotyledons</taxon>
        <taxon>Gunneridae</taxon>
        <taxon>Pentapetalae</taxon>
        <taxon>rosids</taxon>
        <taxon>fabids</taxon>
        <taxon>Fabales</taxon>
        <taxon>Fabaceae</taxon>
        <taxon>Papilionoideae</taxon>
        <taxon>50 kb inversion clade</taxon>
        <taxon>NPAAA clade</taxon>
        <taxon>Hologalegina</taxon>
        <taxon>IRL clade</taxon>
        <taxon>Trifolieae</taxon>
        <taxon>Trifolium</taxon>
    </lineage>
</organism>
<evidence type="ECO:0000313" key="2">
    <source>
        <dbReference type="EMBL" id="MCI88874.1"/>
    </source>
</evidence>
<name>A0A392VKG1_9FABA</name>
<feature type="non-terminal residue" evidence="2">
    <location>
        <position position="1"/>
    </location>
</feature>
<keyword evidence="3" id="KW-1185">Reference proteome</keyword>
<feature type="compositionally biased region" description="Basic residues" evidence="1">
    <location>
        <begin position="53"/>
        <end position="70"/>
    </location>
</feature>
<feature type="compositionally biased region" description="Basic and acidic residues" evidence="1">
    <location>
        <begin position="24"/>
        <end position="52"/>
    </location>
</feature>
<feature type="non-terminal residue" evidence="2">
    <location>
        <position position="70"/>
    </location>
</feature>
<dbReference type="AlphaFoldDB" id="A0A392VKG1"/>
<protein>
    <submittedName>
        <fullName evidence="2">Uncharacterized protein</fullName>
    </submittedName>
</protein>
<accession>A0A392VKG1</accession>
<sequence length="70" mass="8013">SDSEDDQPASEGKDTTAATAPMKKKTDKDKVEVTVKEKEKRKRTVVESERVTKKPRTQKKKEPKVVRKLM</sequence>
<evidence type="ECO:0000313" key="3">
    <source>
        <dbReference type="Proteomes" id="UP000265520"/>
    </source>
</evidence>
<proteinExistence type="predicted"/>
<evidence type="ECO:0000256" key="1">
    <source>
        <dbReference type="SAM" id="MobiDB-lite"/>
    </source>
</evidence>
<reference evidence="2 3" key="1">
    <citation type="journal article" date="2018" name="Front. Plant Sci.">
        <title>Red Clover (Trifolium pratense) and Zigzag Clover (T. medium) - A Picture of Genomic Similarities and Differences.</title>
        <authorList>
            <person name="Dluhosova J."/>
            <person name="Istvanek J."/>
            <person name="Nedelnik J."/>
            <person name="Repkova J."/>
        </authorList>
    </citation>
    <scope>NUCLEOTIDE SEQUENCE [LARGE SCALE GENOMIC DNA]</scope>
    <source>
        <strain evidence="3">cv. 10/8</strain>
        <tissue evidence="2">Leaf</tissue>
    </source>
</reference>
<dbReference type="EMBL" id="LXQA011204457">
    <property type="protein sequence ID" value="MCI88874.1"/>
    <property type="molecule type" value="Genomic_DNA"/>
</dbReference>